<evidence type="ECO:0000313" key="7">
    <source>
        <dbReference type="EMBL" id="MBM7555778.1"/>
    </source>
</evidence>
<dbReference type="GO" id="GO:1902201">
    <property type="term" value="P:negative regulation of bacterial-type flagellum-dependent cell motility"/>
    <property type="evidence" value="ECO:0007669"/>
    <property type="project" value="TreeGrafter"/>
</dbReference>
<evidence type="ECO:0000313" key="8">
    <source>
        <dbReference type="Proteomes" id="UP000774000"/>
    </source>
</evidence>
<feature type="coiled-coil region" evidence="4">
    <location>
        <begin position="126"/>
        <end position="160"/>
    </location>
</feature>
<evidence type="ECO:0000256" key="4">
    <source>
        <dbReference type="SAM" id="Coils"/>
    </source>
</evidence>
<evidence type="ECO:0000256" key="3">
    <source>
        <dbReference type="PROSITE-ProRule" id="PRU00169"/>
    </source>
</evidence>
<dbReference type="PANTHER" id="PTHR45138">
    <property type="entry name" value="REGULATORY COMPONENTS OF SENSORY TRANSDUCTION SYSTEM"/>
    <property type="match status" value="1"/>
</dbReference>
<organism evidence="7 8">
    <name type="scientific">Halanaerobacter jeridensis</name>
    <dbReference type="NCBI Taxonomy" id="706427"/>
    <lineage>
        <taxon>Bacteria</taxon>
        <taxon>Bacillati</taxon>
        <taxon>Bacillota</taxon>
        <taxon>Clostridia</taxon>
        <taxon>Halanaerobiales</taxon>
        <taxon>Halobacteroidaceae</taxon>
        <taxon>Halanaerobacter</taxon>
    </lineage>
</organism>
<dbReference type="InterPro" id="IPR050469">
    <property type="entry name" value="Diguanylate_Cyclase"/>
</dbReference>
<feature type="domain" description="GGDEF" evidence="6">
    <location>
        <begin position="188"/>
        <end position="325"/>
    </location>
</feature>
<dbReference type="InterPro" id="IPR011006">
    <property type="entry name" value="CheY-like_superfamily"/>
</dbReference>
<protein>
    <recommendedName>
        <fullName evidence="1">Stage 0 sporulation protein A homolog</fullName>
    </recommendedName>
</protein>
<reference evidence="7" key="1">
    <citation type="submission" date="2021-01" db="EMBL/GenBank/DDBJ databases">
        <title>Genomic Encyclopedia of Type Strains, Phase IV (KMG-IV): sequencing the most valuable type-strain genomes for metagenomic binning, comparative biology and taxonomic classification.</title>
        <authorList>
            <person name="Goeker M."/>
        </authorList>
    </citation>
    <scope>NUCLEOTIDE SEQUENCE</scope>
    <source>
        <strain evidence="7">DSM 23230</strain>
    </source>
</reference>
<dbReference type="Gene3D" id="3.30.70.270">
    <property type="match status" value="1"/>
</dbReference>
<evidence type="ECO:0000256" key="1">
    <source>
        <dbReference type="ARBA" id="ARBA00018672"/>
    </source>
</evidence>
<dbReference type="SMART" id="SM00267">
    <property type="entry name" value="GGDEF"/>
    <property type="match status" value="1"/>
</dbReference>
<dbReference type="InterPro" id="IPR001789">
    <property type="entry name" value="Sig_transdc_resp-reg_receiver"/>
</dbReference>
<dbReference type="CDD" id="cd01949">
    <property type="entry name" value="GGDEF"/>
    <property type="match status" value="1"/>
</dbReference>
<keyword evidence="8" id="KW-1185">Reference proteome</keyword>
<accession>A0A938XNI2</accession>
<comment type="caution">
    <text evidence="7">The sequence shown here is derived from an EMBL/GenBank/DDBJ whole genome shotgun (WGS) entry which is preliminary data.</text>
</comment>
<dbReference type="InterPro" id="IPR043128">
    <property type="entry name" value="Rev_trsase/Diguanyl_cyclase"/>
</dbReference>
<dbReference type="InterPro" id="IPR000160">
    <property type="entry name" value="GGDEF_dom"/>
</dbReference>
<dbReference type="AlphaFoldDB" id="A0A938XNI2"/>
<dbReference type="InterPro" id="IPR029787">
    <property type="entry name" value="Nucleotide_cyclase"/>
</dbReference>
<keyword evidence="3" id="KW-0597">Phosphoprotein</keyword>
<dbReference type="PANTHER" id="PTHR45138:SF9">
    <property type="entry name" value="DIGUANYLATE CYCLASE DGCM-RELATED"/>
    <property type="match status" value="1"/>
</dbReference>
<dbReference type="FunFam" id="3.30.70.270:FF:000001">
    <property type="entry name" value="Diguanylate cyclase domain protein"/>
    <property type="match status" value="1"/>
</dbReference>
<evidence type="ECO:0000256" key="2">
    <source>
        <dbReference type="ARBA" id="ARBA00024867"/>
    </source>
</evidence>
<proteinExistence type="predicted"/>
<dbReference type="NCBIfam" id="TIGR00254">
    <property type="entry name" value="GGDEF"/>
    <property type="match status" value="1"/>
</dbReference>
<dbReference type="GO" id="GO:0005886">
    <property type="term" value="C:plasma membrane"/>
    <property type="evidence" value="ECO:0007669"/>
    <property type="project" value="TreeGrafter"/>
</dbReference>
<dbReference type="PROSITE" id="PS50110">
    <property type="entry name" value="RESPONSE_REGULATORY"/>
    <property type="match status" value="1"/>
</dbReference>
<evidence type="ECO:0000259" key="6">
    <source>
        <dbReference type="PROSITE" id="PS50887"/>
    </source>
</evidence>
<feature type="domain" description="Response regulatory" evidence="5">
    <location>
        <begin position="2"/>
        <end position="124"/>
    </location>
</feature>
<evidence type="ECO:0000259" key="5">
    <source>
        <dbReference type="PROSITE" id="PS50110"/>
    </source>
</evidence>
<dbReference type="RefSeq" id="WP_204700496.1">
    <property type="nucleotide sequence ID" value="NZ_JAFBDQ010000002.1"/>
</dbReference>
<dbReference type="GO" id="GO:0043709">
    <property type="term" value="P:cell adhesion involved in single-species biofilm formation"/>
    <property type="evidence" value="ECO:0007669"/>
    <property type="project" value="TreeGrafter"/>
</dbReference>
<dbReference type="SUPFAM" id="SSF55073">
    <property type="entry name" value="Nucleotide cyclase"/>
    <property type="match status" value="1"/>
</dbReference>
<dbReference type="Pfam" id="PF00072">
    <property type="entry name" value="Response_reg"/>
    <property type="match status" value="1"/>
</dbReference>
<name>A0A938XNI2_9FIRM</name>
<dbReference type="Proteomes" id="UP000774000">
    <property type="component" value="Unassembled WGS sequence"/>
</dbReference>
<feature type="modified residue" description="4-aspartylphosphate" evidence="3">
    <location>
        <position position="57"/>
    </location>
</feature>
<gene>
    <name evidence="7" type="ORF">JOC47_000603</name>
</gene>
<dbReference type="Pfam" id="PF00990">
    <property type="entry name" value="GGDEF"/>
    <property type="match status" value="1"/>
</dbReference>
<dbReference type="EMBL" id="JAFBDQ010000002">
    <property type="protein sequence ID" value="MBM7555778.1"/>
    <property type="molecule type" value="Genomic_DNA"/>
</dbReference>
<keyword evidence="4" id="KW-0175">Coiled coil</keyword>
<dbReference type="GO" id="GO:0000160">
    <property type="term" value="P:phosphorelay signal transduction system"/>
    <property type="evidence" value="ECO:0007669"/>
    <property type="project" value="InterPro"/>
</dbReference>
<dbReference type="Gene3D" id="3.40.50.2300">
    <property type="match status" value="1"/>
</dbReference>
<sequence length="333" mass="37592">MKILIVDDASDIRRLLGHIIRKSGYEDLEFAVNGQEALNIIEQKQNSGEKIDLILLDIMLPDINGIEVCRQLKSKKIVEGVPIIMVTGEEDETVLEQAFSAGAMDYIVKPFSQIELKARVKSALELRQERQKRSQREAELEDATKSLKTANKELERLASLDGLTKLANRRLFDQKLQEEWGRSVRKDEVLGLIMLDIDYFKEYNDTYGHQAGDKCLQDLASKLEKSLFRSGDFVARYGGEEFAAILPETDYKGLTEVAERIRREIQGLKIKHENSEVSDYVTVSLGAAVACPESKSGIDKLVQAADKELYRAKENGRNQVKIKKKLVTGEEEG</sequence>
<dbReference type="SMART" id="SM00448">
    <property type="entry name" value="REC"/>
    <property type="match status" value="1"/>
</dbReference>
<dbReference type="PROSITE" id="PS50887">
    <property type="entry name" value="GGDEF"/>
    <property type="match status" value="1"/>
</dbReference>
<dbReference type="SUPFAM" id="SSF52172">
    <property type="entry name" value="CheY-like"/>
    <property type="match status" value="1"/>
</dbReference>
<dbReference type="GO" id="GO:0052621">
    <property type="term" value="F:diguanylate cyclase activity"/>
    <property type="evidence" value="ECO:0007669"/>
    <property type="project" value="TreeGrafter"/>
</dbReference>
<comment type="function">
    <text evidence="2">May play the central regulatory role in sporulation. It may be an element of the effector pathway responsible for the activation of sporulation genes in response to nutritional stress. Spo0A may act in concert with spo0H (a sigma factor) to control the expression of some genes that are critical to the sporulation process.</text>
</comment>